<dbReference type="EMBL" id="BDSP01000289">
    <property type="protein sequence ID" value="GAX29481.1"/>
    <property type="molecule type" value="Genomic_DNA"/>
</dbReference>
<dbReference type="Proteomes" id="UP000198406">
    <property type="component" value="Unassembled WGS sequence"/>
</dbReference>
<sequence length="443" mass="50922">MSETIAVQIIIPVHNAASTIVETVQSALRQQSCPTWNIEIHVCCFDDGSTDDSWDLLQSLQQEITNDTMISATLHLERHEMSRGAGYARNRAVDMYASSQKTILCWLDADDRMMPTRVAEQVDYLMQLPNDEQSRTLLGCQFTRDPPEATWHYTQWANSLSDERLWLEQFREVTIIQPTWMMWKSRFHEFGGYIEAPLPEDPLPALVDPTFETPQTLRLAEDLRFFYTHIQHDGLLKVVRKPLVVYRHVPGQSQSSATPRKLLLRIRVGAFSQSVLRQAWNVGSDPQTYFCIWGAGRDGKDFYKALTPELQARVYCFADVDDQKIINIQHYMNIPIVHFSLLAHNAETRNQLHQAWCEQDDSREGRIDKGRPLSSIKIATTELTEPPLKKQRLTYLGKSKLDMTLLSQLPVVVCVAMYRTNGALECNVRSIGRTEGKDLWFFN</sequence>
<name>A0A1Z5KTW4_FISSO</name>
<dbReference type="Pfam" id="PF00535">
    <property type="entry name" value="Glycos_transf_2"/>
    <property type="match status" value="1"/>
</dbReference>
<dbReference type="InterPro" id="IPR001173">
    <property type="entry name" value="Glyco_trans_2-like"/>
</dbReference>
<dbReference type="InterPro" id="IPR029044">
    <property type="entry name" value="Nucleotide-diphossugar_trans"/>
</dbReference>
<dbReference type="PANTHER" id="PTHR22916:SF3">
    <property type="entry name" value="UDP-GLCNAC:BETAGAL BETA-1,3-N-ACETYLGLUCOSAMINYLTRANSFERASE-LIKE PROTEIN 1"/>
    <property type="match status" value="1"/>
</dbReference>
<keyword evidence="3" id="KW-1185">Reference proteome</keyword>
<comment type="caution">
    <text evidence="2">The sequence shown here is derived from an EMBL/GenBank/DDBJ whole genome shotgun (WGS) entry which is preliminary data.</text>
</comment>
<organism evidence="2 3">
    <name type="scientific">Fistulifera solaris</name>
    <name type="common">Oleaginous diatom</name>
    <dbReference type="NCBI Taxonomy" id="1519565"/>
    <lineage>
        <taxon>Eukaryota</taxon>
        <taxon>Sar</taxon>
        <taxon>Stramenopiles</taxon>
        <taxon>Ochrophyta</taxon>
        <taxon>Bacillariophyta</taxon>
        <taxon>Bacillariophyceae</taxon>
        <taxon>Bacillariophycidae</taxon>
        <taxon>Naviculales</taxon>
        <taxon>Naviculaceae</taxon>
        <taxon>Fistulifera</taxon>
    </lineage>
</organism>
<dbReference type="Gene3D" id="3.90.550.10">
    <property type="entry name" value="Spore Coat Polysaccharide Biosynthesis Protein SpsA, Chain A"/>
    <property type="match status" value="1"/>
</dbReference>
<protein>
    <recommendedName>
        <fullName evidence="1">Glycosyltransferase 2-like domain-containing protein</fullName>
    </recommendedName>
</protein>
<dbReference type="OrthoDB" id="206708at2759"/>
<proteinExistence type="predicted"/>
<dbReference type="InParanoid" id="A0A1Z5KTW4"/>
<evidence type="ECO:0000313" key="2">
    <source>
        <dbReference type="EMBL" id="GAX29481.1"/>
    </source>
</evidence>
<evidence type="ECO:0000259" key="1">
    <source>
        <dbReference type="Pfam" id="PF00535"/>
    </source>
</evidence>
<gene>
    <name evidence="2" type="ORF">FisN_16Hh076</name>
</gene>
<dbReference type="AlphaFoldDB" id="A0A1Z5KTW4"/>
<evidence type="ECO:0000313" key="3">
    <source>
        <dbReference type="Proteomes" id="UP000198406"/>
    </source>
</evidence>
<accession>A0A1Z5KTW4</accession>
<dbReference type="SUPFAM" id="SSF53448">
    <property type="entry name" value="Nucleotide-diphospho-sugar transferases"/>
    <property type="match status" value="1"/>
</dbReference>
<dbReference type="GO" id="GO:0016758">
    <property type="term" value="F:hexosyltransferase activity"/>
    <property type="evidence" value="ECO:0007669"/>
    <property type="project" value="UniProtKB-ARBA"/>
</dbReference>
<reference evidence="2 3" key="1">
    <citation type="journal article" date="2015" name="Plant Cell">
        <title>Oil accumulation by the oleaginous diatom Fistulifera solaris as revealed by the genome and transcriptome.</title>
        <authorList>
            <person name="Tanaka T."/>
            <person name="Maeda Y."/>
            <person name="Veluchamy A."/>
            <person name="Tanaka M."/>
            <person name="Abida H."/>
            <person name="Marechal E."/>
            <person name="Bowler C."/>
            <person name="Muto M."/>
            <person name="Sunaga Y."/>
            <person name="Tanaka M."/>
            <person name="Yoshino T."/>
            <person name="Taniguchi T."/>
            <person name="Fukuda Y."/>
            <person name="Nemoto M."/>
            <person name="Matsumoto M."/>
            <person name="Wong P.S."/>
            <person name="Aburatani S."/>
            <person name="Fujibuchi W."/>
        </authorList>
    </citation>
    <scope>NUCLEOTIDE SEQUENCE [LARGE SCALE GENOMIC DNA]</scope>
    <source>
        <strain evidence="2 3">JPCC DA0580</strain>
    </source>
</reference>
<feature type="domain" description="Glycosyltransferase 2-like" evidence="1">
    <location>
        <begin position="9"/>
        <end position="131"/>
    </location>
</feature>
<dbReference type="PANTHER" id="PTHR22916">
    <property type="entry name" value="GLYCOSYLTRANSFERASE"/>
    <property type="match status" value="1"/>
</dbReference>